<dbReference type="InterPro" id="IPR013783">
    <property type="entry name" value="Ig-like_fold"/>
</dbReference>
<name>A0ABP9VAB6_9DEIO</name>
<reference evidence="2 3" key="1">
    <citation type="submission" date="2024-02" db="EMBL/GenBank/DDBJ databases">
        <title>Deinococcus xinjiangensis NBRC 107630.</title>
        <authorList>
            <person name="Ichikawa N."/>
            <person name="Katano-Makiyama Y."/>
            <person name="Hidaka K."/>
        </authorList>
    </citation>
    <scope>NUCLEOTIDE SEQUENCE [LARGE SCALE GENOMIC DNA]</scope>
    <source>
        <strain evidence="2 3">NBRC 107630</strain>
    </source>
</reference>
<evidence type="ECO:0000256" key="1">
    <source>
        <dbReference type="SAM" id="MobiDB-lite"/>
    </source>
</evidence>
<dbReference type="RefSeq" id="WP_353542177.1">
    <property type="nucleotide sequence ID" value="NZ_BAABRN010000019.1"/>
</dbReference>
<evidence type="ECO:0000313" key="2">
    <source>
        <dbReference type="EMBL" id="GAA5502204.1"/>
    </source>
</evidence>
<evidence type="ECO:0000313" key="3">
    <source>
        <dbReference type="Proteomes" id="UP001458946"/>
    </source>
</evidence>
<accession>A0ABP9VAB6</accession>
<sequence length="521" mass="54352">MTIPAIPNGQHIIDWFFENSGAEHLGAQVGLDAETSRRVLAQGLPLQLAQLSRHAQSAEGKEQIAEALGIIPDFRSVDDALSAGNGAFDLERAGESMAPTLMGAERGRIAGGISAQTNASEAQTGRLFDMTLPLILSRLNWRDKASLAFLPLLALLPQAAAQPSGFWLPTDAQVLPRPRAVAAASPANAVRRGGFPLWLLPLLLLLLLGGCFLLRPKQVYAPPASTASTANFTVTTPTAGTSVTPNGFRAEGTGQPESTVTVLRDGKLITSFQVSKEGRWSADILDTAAHAGDVAYEFRGEQGQRLGTLPLKVAALTGAAVTPLTVSDPTTGAEVSAGGFNLQGRGQAGETYQVYEDGVSIGTFVVAPDGTWSVDVAGPAAGAHTYTVLDKSGNRVALVPVTAVSGAAAACTDPVSISLSDNETVSAPFRFGGRGTAADYAVTVWRGERQVGTRDVKLSPDCTWSYASDPGGKSGVQNRIRYEVRPKGTPTSTPAEQRVSLNVSGSGTNFNSSGEYVGPTR</sequence>
<dbReference type="Pfam" id="PF06078">
    <property type="entry name" value="DUF937"/>
    <property type="match status" value="1"/>
</dbReference>
<keyword evidence="3" id="KW-1185">Reference proteome</keyword>
<evidence type="ECO:0008006" key="4">
    <source>
        <dbReference type="Google" id="ProtNLM"/>
    </source>
</evidence>
<dbReference type="Gene3D" id="2.60.40.10">
    <property type="entry name" value="Immunoglobulins"/>
    <property type="match status" value="1"/>
</dbReference>
<dbReference type="EMBL" id="BAABRN010000019">
    <property type="protein sequence ID" value="GAA5502204.1"/>
    <property type="molecule type" value="Genomic_DNA"/>
</dbReference>
<protein>
    <recommendedName>
        <fullName evidence="4">Bacterial Ig domain-containing protein</fullName>
    </recommendedName>
</protein>
<comment type="caution">
    <text evidence="2">The sequence shown here is derived from an EMBL/GenBank/DDBJ whole genome shotgun (WGS) entry which is preliminary data.</text>
</comment>
<proteinExistence type="predicted"/>
<feature type="compositionally biased region" description="Polar residues" evidence="1">
    <location>
        <begin position="489"/>
        <end position="514"/>
    </location>
</feature>
<feature type="region of interest" description="Disordered" evidence="1">
    <location>
        <begin position="485"/>
        <end position="521"/>
    </location>
</feature>
<dbReference type="Proteomes" id="UP001458946">
    <property type="component" value="Unassembled WGS sequence"/>
</dbReference>
<organism evidence="2 3">
    <name type="scientific">Deinococcus xinjiangensis</name>
    <dbReference type="NCBI Taxonomy" id="457454"/>
    <lineage>
        <taxon>Bacteria</taxon>
        <taxon>Thermotogati</taxon>
        <taxon>Deinococcota</taxon>
        <taxon>Deinococci</taxon>
        <taxon>Deinococcales</taxon>
        <taxon>Deinococcaceae</taxon>
        <taxon>Deinococcus</taxon>
    </lineage>
</organism>
<gene>
    <name evidence="2" type="ORF">Dxin01_01943</name>
</gene>
<dbReference type="InterPro" id="IPR009282">
    <property type="entry name" value="DUF937"/>
</dbReference>